<accession>A0A4P6Q316</accession>
<protein>
    <submittedName>
        <fullName evidence="2">Chromosome partition protein Smc</fullName>
    </submittedName>
</protein>
<dbReference type="KEGG" id="strr:EKD16_06990"/>
<evidence type="ECO:0000313" key="3">
    <source>
        <dbReference type="Proteomes" id="UP000292235"/>
    </source>
</evidence>
<dbReference type="AlphaFoldDB" id="A0A4P6Q316"/>
<gene>
    <name evidence="2" type="primary">smc2</name>
    <name evidence="2" type="ORF">EKD16_06990</name>
</gene>
<proteinExistence type="predicted"/>
<keyword evidence="3" id="KW-1185">Reference proteome</keyword>
<keyword evidence="1" id="KW-0175">Coiled coil</keyword>
<organism evidence="2 3">
    <name type="scientific">Streptomonospora litoralis</name>
    <dbReference type="NCBI Taxonomy" id="2498135"/>
    <lineage>
        <taxon>Bacteria</taxon>
        <taxon>Bacillati</taxon>
        <taxon>Actinomycetota</taxon>
        <taxon>Actinomycetes</taxon>
        <taxon>Streptosporangiales</taxon>
        <taxon>Nocardiopsidaceae</taxon>
        <taxon>Streptomonospora</taxon>
    </lineage>
</organism>
<dbReference type="Proteomes" id="UP000292235">
    <property type="component" value="Chromosome"/>
</dbReference>
<dbReference type="OrthoDB" id="3430999at2"/>
<dbReference type="RefSeq" id="WP_131097598.1">
    <property type="nucleotide sequence ID" value="NZ_CP036455.1"/>
</dbReference>
<evidence type="ECO:0000313" key="2">
    <source>
        <dbReference type="EMBL" id="QBI53194.1"/>
    </source>
</evidence>
<evidence type="ECO:0000256" key="1">
    <source>
        <dbReference type="SAM" id="Coils"/>
    </source>
</evidence>
<reference evidence="2 3" key="1">
    <citation type="submission" date="2019-02" db="EMBL/GenBank/DDBJ databases">
        <authorList>
            <person name="Khodamoradi S."/>
            <person name="Hahnke R.L."/>
            <person name="Kaempfer P."/>
            <person name="Schumann P."/>
            <person name="Rohde M."/>
            <person name="Steinert M."/>
            <person name="Luzhetskyy A."/>
            <person name="Wink J."/>
            <person name="Ruckert C."/>
        </authorList>
    </citation>
    <scope>NUCLEOTIDE SEQUENCE [LARGE SCALE GENOMIC DNA]</scope>
    <source>
        <strain evidence="2 3">M2</strain>
    </source>
</reference>
<dbReference type="EMBL" id="CP036455">
    <property type="protein sequence ID" value="QBI53194.1"/>
    <property type="molecule type" value="Genomic_DNA"/>
</dbReference>
<feature type="coiled-coil region" evidence="1">
    <location>
        <begin position="22"/>
        <end position="98"/>
    </location>
</feature>
<name>A0A4P6Q316_9ACTN</name>
<sequence>MWFVGTGRSNGAAHIHGVAARLRRVQREADECEAALVGLERAHADIQRRVEETEAELEELRRRRIDAYERFWTTREQRDRARHVSRRLRRRLQRLHRRLRPFDGCVGD</sequence>
<dbReference type="SUPFAM" id="SSF57997">
    <property type="entry name" value="Tropomyosin"/>
    <property type="match status" value="1"/>
</dbReference>